<sequence>MDKNQKVIKNIFVVLTYRNYEDLQDFIDSVNDRVKNYKIIVVNSFFDDDSMEIIKNIALSNNCEFLNIPNKGYSFGNNVGVRYALENFRFEHLVISNADIIVQNFDTSQLEQGNIYCGELITLRGNNQNPMIIYDNKISDWLIYKGYKKNKKFFLTLGIGINKIVRETFRFFTSSKKQIQIFQPHGAFIVFTRESIKQLRDVFDEKVFLFGEEGILAKRARSKGIRIFYTKYFSCLHKEDGSVGLFKGNISQEYKKAIIYYYENYCQNKVEGK</sequence>
<proteinExistence type="predicted"/>
<dbReference type="SUPFAM" id="SSF53448">
    <property type="entry name" value="Nucleotide-diphospho-sugar transferases"/>
    <property type="match status" value="1"/>
</dbReference>
<dbReference type="RefSeq" id="WP_018371408.1">
    <property type="nucleotide sequence ID" value="NZ_UHFR01000005.1"/>
</dbReference>
<organism evidence="2 3">
    <name type="scientific">Streptococcus massiliensis</name>
    <dbReference type="NCBI Taxonomy" id="313439"/>
    <lineage>
        <taxon>Bacteria</taxon>
        <taxon>Bacillati</taxon>
        <taxon>Bacillota</taxon>
        <taxon>Bacilli</taxon>
        <taxon>Lactobacillales</taxon>
        <taxon>Streptococcaceae</taxon>
        <taxon>Streptococcus</taxon>
    </lineage>
</organism>
<keyword evidence="2" id="KW-0808">Transferase</keyword>
<dbReference type="EMBL" id="UHFR01000005">
    <property type="protein sequence ID" value="SUN76471.1"/>
    <property type="molecule type" value="Genomic_DNA"/>
</dbReference>
<name>A0A380KY42_9STRE</name>
<evidence type="ECO:0000259" key="1">
    <source>
        <dbReference type="Pfam" id="PF00535"/>
    </source>
</evidence>
<evidence type="ECO:0000313" key="3">
    <source>
        <dbReference type="Proteomes" id="UP000254634"/>
    </source>
</evidence>
<dbReference type="InterPro" id="IPR029044">
    <property type="entry name" value="Nucleotide-diphossugar_trans"/>
</dbReference>
<dbReference type="Gene3D" id="3.90.550.10">
    <property type="entry name" value="Spore Coat Polysaccharide Biosynthesis Protein SpsA, Chain A"/>
    <property type="match status" value="1"/>
</dbReference>
<dbReference type="STRING" id="1123307.GCA_000380065_00722"/>
<gene>
    <name evidence="2" type="primary">cpsH_2</name>
    <name evidence="2" type="ORF">NCTC13765_00961</name>
</gene>
<protein>
    <submittedName>
        <fullName evidence="2">Putative rhamnosyl transferase wchQ</fullName>
    </submittedName>
</protein>
<accession>A0A380KY42</accession>
<dbReference type="Proteomes" id="UP000254634">
    <property type="component" value="Unassembled WGS sequence"/>
</dbReference>
<dbReference type="InterPro" id="IPR001173">
    <property type="entry name" value="Glyco_trans_2-like"/>
</dbReference>
<dbReference type="OrthoDB" id="9813495at2"/>
<dbReference type="AlphaFoldDB" id="A0A380KY42"/>
<dbReference type="Pfam" id="PF00535">
    <property type="entry name" value="Glycos_transf_2"/>
    <property type="match status" value="1"/>
</dbReference>
<feature type="domain" description="Glycosyltransferase 2-like" evidence="1">
    <location>
        <begin position="13"/>
        <end position="99"/>
    </location>
</feature>
<reference evidence="2" key="1">
    <citation type="submission" date="2018-06" db="EMBL/GenBank/DDBJ databases">
        <authorList>
            <consortium name="Pathogen Informatics"/>
            <person name="Doyle S."/>
        </authorList>
    </citation>
    <scope>NUCLEOTIDE SEQUENCE [LARGE SCALE GENOMIC DNA]</scope>
    <source>
        <strain evidence="2">NCTC13765</strain>
    </source>
</reference>
<keyword evidence="3" id="KW-1185">Reference proteome</keyword>
<evidence type="ECO:0000313" key="2">
    <source>
        <dbReference type="EMBL" id="SUN76471.1"/>
    </source>
</evidence>
<dbReference type="GO" id="GO:0016740">
    <property type="term" value="F:transferase activity"/>
    <property type="evidence" value="ECO:0007669"/>
    <property type="project" value="UniProtKB-KW"/>
</dbReference>